<keyword evidence="4" id="KW-1185">Reference proteome</keyword>
<dbReference type="PANTHER" id="PTHR47396">
    <property type="entry name" value="TYPE I RESTRICTION ENZYME ECOKI R PROTEIN"/>
    <property type="match status" value="1"/>
</dbReference>
<dbReference type="EMBL" id="JAWJZB010000002">
    <property type="protein sequence ID" value="MDV5087538.1"/>
    <property type="molecule type" value="Genomic_DNA"/>
</dbReference>
<dbReference type="SUPFAM" id="SSF52540">
    <property type="entry name" value="P-loop containing nucleoside triphosphate hydrolases"/>
    <property type="match status" value="1"/>
</dbReference>
<gene>
    <name evidence="3" type="ORF">RVY80_01550</name>
</gene>
<dbReference type="CDD" id="cd18032">
    <property type="entry name" value="DEXHc_RE_I_III_res"/>
    <property type="match status" value="1"/>
</dbReference>
<dbReference type="CDD" id="cd18799">
    <property type="entry name" value="SF2_C_EcoAI-like"/>
    <property type="match status" value="1"/>
</dbReference>
<sequence>MNERESLINFNYKTDFITNGEGRNVLSAIEDGLRKCNEFLISVAFITAEGLLTLKPILKELEDKGIRGRILTTDYLGFNSPQVLDDLHGLRNVELKIYCTTRGSHPGFHTKGYIFKQKEECQIIIGSSNLTINALKRNKEWNTRNSVLASNAYTQEVMEEFESYWNSAAAMTYEDFIPWYRPRWVRPNRESWQTLVEQVQEYNQPKKQLEPNLMQQQFIQNFEELRKQGENRGLLISATGTGKTYAAAFAMREVQPKRLLFLVHREQIAKQAKRSFERVFGTNEITYGIVSGHVKDFDKQFVFSTMQIIGKDESLARYSVDAFDYIVIDEVHRAGAHSYQKIIDYFQPTFLLGMTASPDRTDGYDLYGLFNHNIIYEIRLQQAIEEDLLCPFHYFGLSDLWVDGEQQDLDLVSFSNLSTTERVDKIIEKIRYFGHSGSRVKGLVFCSNKEEARSLSRAFNERSYQTCCLTGDDSQEKREEAIERLVKNFPGEPEKQLDYIFTVDIFNEGVDIPEVNQVIMLRQTESPIVFIQQLGRGLRKFEDKEYVVILDFIGNYTNNFMIPLALSGDRSYNKDTLRLYVQEGNRIIPGKSTIHFDAISKKRIFESIDTAKFSDVKLIRESYQALRFKLGRIPKLKDFEDYGSIDVLRVFTKFDSYHAFLQKVEKEDYQISFNSTQEQLLKFVSQKLADGLRIHELLVLQSLVQGIHENNINQDIMTPVLQELQNSYGVRITENTAESIANVLTNVFPTSVARKGFNECVCITESEYGYVISDTLKRALGNDEFARQFQEVLDFGLRRFHREYQNHYGDSTFCLYKKYTYEDVCRLLEWERNEVPLNIGGYKYDKRTKTYPVFINYHKSEDIQDTIKYEDRFVSPTILKAISKSKRTLESEDVINAFEADSRSIRMDLFVRKNKDDNESKKFYYLGRIHSTGKEHAKEILMADGKTKAVELEYRLEVPVRDDMYDYIVNG</sequence>
<dbReference type="CDD" id="cd09204">
    <property type="entry name" value="PLDc_N_DEXD_b2"/>
    <property type="match status" value="1"/>
</dbReference>
<dbReference type="RefSeq" id="WP_317329392.1">
    <property type="nucleotide sequence ID" value="NZ_JAWJZA010000011.1"/>
</dbReference>
<dbReference type="PANTHER" id="PTHR47396:SF1">
    <property type="entry name" value="ATP-DEPENDENT HELICASE IRC3-RELATED"/>
    <property type="match status" value="1"/>
</dbReference>
<dbReference type="EC" id="3.6.4.-" evidence="3"/>
<dbReference type="Gene3D" id="3.40.50.300">
    <property type="entry name" value="P-loop containing nucleotide triphosphate hydrolases"/>
    <property type="match status" value="2"/>
</dbReference>
<protein>
    <submittedName>
        <fullName evidence="3">DEAD/DEAH box helicase</fullName>
        <ecNumber evidence="3">3.1.4.4</ecNumber>
        <ecNumber evidence="3">3.6.4.-</ecNumber>
    </submittedName>
</protein>
<dbReference type="Pfam" id="PF11907">
    <property type="entry name" value="DUF3427"/>
    <property type="match status" value="1"/>
</dbReference>
<organism evidence="3 4">
    <name type="scientific">Veillonella absiana</name>
    <dbReference type="NCBI Taxonomy" id="3079305"/>
    <lineage>
        <taxon>Bacteria</taxon>
        <taxon>Bacillati</taxon>
        <taxon>Bacillota</taxon>
        <taxon>Negativicutes</taxon>
        <taxon>Veillonellales</taxon>
        <taxon>Veillonellaceae</taxon>
        <taxon>Veillonella</taxon>
    </lineage>
</organism>
<dbReference type="InterPro" id="IPR027417">
    <property type="entry name" value="P-loop_NTPase"/>
</dbReference>
<evidence type="ECO:0000259" key="2">
    <source>
        <dbReference type="PROSITE" id="PS51194"/>
    </source>
</evidence>
<dbReference type="GO" id="GO:0004630">
    <property type="term" value="F:phospholipase D activity"/>
    <property type="evidence" value="ECO:0007669"/>
    <property type="project" value="UniProtKB-EC"/>
</dbReference>
<comment type="caution">
    <text evidence="3">The sequence shown here is derived from an EMBL/GenBank/DDBJ whole genome shotgun (WGS) entry which is preliminary data.</text>
</comment>
<dbReference type="EC" id="3.1.4.4" evidence="3"/>
<dbReference type="InterPro" id="IPR021835">
    <property type="entry name" value="DUF3427"/>
</dbReference>
<feature type="domain" description="Helicase ATP-binding" evidence="1">
    <location>
        <begin position="224"/>
        <end position="376"/>
    </location>
</feature>
<dbReference type="Pfam" id="PF26350">
    <property type="entry name" value="DUF8090"/>
    <property type="match status" value="1"/>
</dbReference>
<dbReference type="InterPro" id="IPR006935">
    <property type="entry name" value="Helicase/UvrB_N"/>
</dbReference>
<dbReference type="GO" id="GO:0004386">
    <property type="term" value="F:helicase activity"/>
    <property type="evidence" value="ECO:0007669"/>
    <property type="project" value="UniProtKB-KW"/>
</dbReference>
<keyword evidence="3" id="KW-0547">Nucleotide-binding</keyword>
<dbReference type="InterPro" id="IPR058403">
    <property type="entry name" value="DUF8090"/>
</dbReference>
<dbReference type="InterPro" id="IPR050742">
    <property type="entry name" value="Helicase_Restrict-Modif_Enz"/>
</dbReference>
<dbReference type="Proteomes" id="UP001272515">
    <property type="component" value="Unassembled WGS sequence"/>
</dbReference>
<feature type="domain" description="Helicase C-terminal" evidence="2">
    <location>
        <begin position="422"/>
        <end position="585"/>
    </location>
</feature>
<evidence type="ECO:0000313" key="3">
    <source>
        <dbReference type="EMBL" id="MDV5087538.1"/>
    </source>
</evidence>
<keyword evidence="3" id="KW-0378">Hydrolase</keyword>
<dbReference type="SUPFAM" id="SSF56024">
    <property type="entry name" value="Phospholipase D/nuclease"/>
    <property type="match status" value="1"/>
</dbReference>
<proteinExistence type="predicted"/>
<name>A0ABU3Z6K2_9FIRM</name>
<dbReference type="SMART" id="SM00490">
    <property type="entry name" value="HELICc"/>
    <property type="match status" value="1"/>
</dbReference>
<evidence type="ECO:0000313" key="4">
    <source>
        <dbReference type="Proteomes" id="UP001272515"/>
    </source>
</evidence>
<keyword evidence="3" id="KW-0067">ATP-binding</keyword>
<dbReference type="InterPro" id="IPR025202">
    <property type="entry name" value="PLD-like_dom"/>
</dbReference>
<dbReference type="Pfam" id="PF00271">
    <property type="entry name" value="Helicase_C"/>
    <property type="match status" value="1"/>
</dbReference>
<dbReference type="Pfam" id="PF04851">
    <property type="entry name" value="ResIII"/>
    <property type="match status" value="1"/>
</dbReference>
<evidence type="ECO:0000259" key="1">
    <source>
        <dbReference type="PROSITE" id="PS51192"/>
    </source>
</evidence>
<dbReference type="InterPro" id="IPR014001">
    <property type="entry name" value="Helicase_ATP-bd"/>
</dbReference>
<keyword evidence="3" id="KW-0347">Helicase</keyword>
<dbReference type="Pfam" id="PF13091">
    <property type="entry name" value="PLDc_2"/>
    <property type="match status" value="1"/>
</dbReference>
<reference evidence="3 4" key="1">
    <citation type="submission" date="2023-10" db="EMBL/GenBank/DDBJ databases">
        <title>Veillonella sp. nov., isolated from a pig farm feces dump.</title>
        <authorList>
            <person name="Chang Y.-H."/>
        </authorList>
    </citation>
    <scope>NUCLEOTIDE SEQUENCE [LARGE SCALE GENOMIC DNA]</scope>
    <source>
        <strain evidence="3 4">YH-vei2233</strain>
    </source>
</reference>
<dbReference type="PROSITE" id="PS51192">
    <property type="entry name" value="HELICASE_ATP_BIND_1"/>
    <property type="match status" value="1"/>
</dbReference>
<dbReference type="SMART" id="SM00487">
    <property type="entry name" value="DEXDc"/>
    <property type="match status" value="1"/>
</dbReference>
<dbReference type="Gene3D" id="3.30.870.10">
    <property type="entry name" value="Endonuclease Chain A"/>
    <property type="match status" value="1"/>
</dbReference>
<dbReference type="PROSITE" id="PS51194">
    <property type="entry name" value="HELICASE_CTER"/>
    <property type="match status" value="1"/>
</dbReference>
<accession>A0ABU3Z6K2</accession>
<dbReference type="InterPro" id="IPR001650">
    <property type="entry name" value="Helicase_C-like"/>
</dbReference>